<evidence type="ECO:0000313" key="2">
    <source>
        <dbReference type="EMBL" id="RYR18500.1"/>
    </source>
</evidence>
<evidence type="ECO:0000313" key="3">
    <source>
        <dbReference type="Proteomes" id="UP000289738"/>
    </source>
</evidence>
<gene>
    <name evidence="2" type="ORF">Ahy_B03g063124</name>
</gene>
<feature type="region of interest" description="Disordered" evidence="1">
    <location>
        <begin position="59"/>
        <end position="220"/>
    </location>
</feature>
<sequence>MFWFDSTAPDLEFGLHVMRGDIEINDIRNNKSKNKKTNEIYIYVDHPVSVPEVVDEEKQAKEVILSDSSSSNDGYETTEDEPYKPPPPEYEDTHSSEDSKERRRKERLKKKEKMVSPRKRARQGSAGEVKSGPNRKLIKSGPNSRDKAGPSKGGPGYSPKTAKKRASKKYSGRRRTHIPRNEKTGVECAEDEGPKAGGDVGSENGLARNTMGSNSEIFGEELDSDYDKPYEYERMPYRHAVAALAKMGLKAEDFVYKWLTMDAIRPKQEKPRRTCPKSLSELAQRLKIKEKKFEYHSLHHKLRRSPAPCFVPPPIPAPGPTLWLKSQPSQTPNLMPHTSQNQSNDSIVEKTSPRNTHDVISQGTMAAATSTIASRLLKFVPTPDFKPPRLRPPKQG</sequence>
<keyword evidence="3" id="KW-1185">Reference proteome</keyword>
<dbReference type="EMBL" id="SDMP01000013">
    <property type="protein sequence ID" value="RYR18500.1"/>
    <property type="molecule type" value="Genomic_DNA"/>
</dbReference>
<dbReference type="Proteomes" id="UP000289738">
    <property type="component" value="Chromosome B03"/>
</dbReference>
<dbReference type="AlphaFoldDB" id="A0A444ZWA6"/>
<comment type="caution">
    <text evidence="2">The sequence shown here is derived from an EMBL/GenBank/DDBJ whole genome shotgun (WGS) entry which is preliminary data.</text>
</comment>
<evidence type="ECO:0000256" key="1">
    <source>
        <dbReference type="SAM" id="MobiDB-lite"/>
    </source>
</evidence>
<protein>
    <submittedName>
        <fullName evidence="2">Uncharacterized protein</fullName>
    </submittedName>
</protein>
<name>A0A444ZWA6_ARAHY</name>
<feature type="compositionally biased region" description="Basic residues" evidence="1">
    <location>
        <begin position="161"/>
        <end position="178"/>
    </location>
</feature>
<feature type="compositionally biased region" description="Polar residues" evidence="1">
    <location>
        <begin position="327"/>
        <end position="346"/>
    </location>
</feature>
<feature type="compositionally biased region" description="Basic and acidic residues" evidence="1">
    <location>
        <begin position="91"/>
        <end position="101"/>
    </location>
</feature>
<feature type="region of interest" description="Disordered" evidence="1">
    <location>
        <begin position="327"/>
        <end position="353"/>
    </location>
</feature>
<accession>A0A444ZWA6</accession>
<organism evidence="2 3">
    <name type="scientific">Arachis hypogaea</name>
    <name type="common">Peanut</name>
    <dbReference type="NCBI Taxonomy" id="3818"/>
    <lineage>
        <taxon>Eukaryota</taxon>
        <taxon>Viridiplantae</taxon>
        <taxon>Streptophyta</taxon>
        <taxon>Embryophyta</taxon>
        <taxon>Tracheophyta</taxon>
        <taxon>Spermatophyta</taxon>
        <taxon>Magnoliopsida</taxon>
        <taxon>eudicotyledons</taxon>
        <taxon>Gunneridae</taxon>
        <taxon>Pentapetalae</taxon>
        <taxon>rosids</taxon>
        <taxon>fabids</taxon>
        <taxon>Fabales</taxon>
        <taxon>Fabaceae</taxon>
        <taxon>Papilionoideae</taxon>
        <taxon>50 kb inversion clade</taxon>
        <taxon>dalbergioids sensu lato</taxon>
        <taxon>Dalbergieae</taxon>
        <taxon>Pterocarpus clade</taxon>
        <taxon>Arachis</taxon>
    </lineage>
</organism>
<reference evidence="2 3" key="1">
    <citation type="submission" date="2019-01" db="EMBL/GenBank/DDBJ databases">
        <title>Sequencing of cultivated peanut Arachis hypogaea provides insights into genome evolution and oil improvement.</title>
        <authorList>
            <person name="Chen X."/>
        </authorList>
    </citation>
    <scope>NUCLEOTIDE SEQUENCE [LARGE SCALE GENOMIC DNA]</scope>
    <source>
        <strain evidence="3">cv. Fuhuasheng</strain>
        <tissue evidence="2">Leaves</tissue>
    </source>
</reference>
<proteinExistence type="predicted"/>
<feature type="compositionally biased region" description="Basic residues" evidence="1">
    <location>
        <begin position="102"/>
        <end position="122"/>
    </location>
</feature>